<reference evidence="1 2" key="1">
    <citation type="submission" date="2018-04" db="EMBL/GenBank/DDBJ databases">
        <title>The genome of golden apple snail Pomacea canaliculata provides insight into stress tolerance and invasive adaptation.</title>
        <authorList>
            <person name="Liu C."/>
            <person name="Liu B."/>
            <person name="Ren Y."/>
            <person name="Zhang Y."/>
            <person name="Wang H."/>
            <person name="Li S."/>
            <person name="Jiang F."/>
            <person name="Yin L."/>
            <person name="Zhang G."/>
            <person name="Qian W."/>
            <person name="Fan W."/>
        </authorList>
    </citation>
    <scope>NUCLEOTIDE SEQUENCE [LARGE SCALE GENOMIC DNA]</scope>
    <source>
        <strain evidence="1">SZHN2017</strain>
        <tissue evidence="1">Muscle</tissue>
    </source>
</reference>
<name>A0A2T7NCH5_POMCA</name>
<organism evidence="1 2">
    <name type="scientific">Pomacea canaliculata</name>
    <name type="common">Golden apple snail</name>
    <dbReference type="NCBI Taxonomy" id="400727"/>
    <lineage>
        <taxon>Eukaryota</taxon>
        <taxon>Metazoa</taxon>
        <taxon>Spiralia</taxon>
        <taxon>Lophotrochozoa</taxon>
        <taxon>Mollusca</taxon>
        <taxon>Gastropoda</taxon>
        <taxon>Caenogastropoda</taxon>
        <taxon>Architaenioglossa</taxon>
        <taxon>Ampullarioidea</taxon>
        <taxon>Ampullariidae</taxon>
        <taxon>Pomacea</taxon>
    </lineage>
</organism>
<dbReference type="AlphaFoldDB" id="A0A2T7NCH5"/>
<sequence length="494" mass="56244">MSDSACLHTRKDKYETRGNFFPSQTETKLKGGDWVERTAEIPRPALGVSCSQGSLSSAEQGKYEHSLWLHGAGSHRLAVRAVSPRPSQRWCYRHSLRQRRRCAHTEEQWKCLTTTTTAIMAAPLGVYRNDRTETFTPRIHRDPSELLTGQSEIRLTRQDTTASFYVTTFKGDRHRHYVTGVDRLSSYIECQLWLVNSHKVFHWTHEMLTHWLRELEALDQETVLTLVATTYKNNKRVDTYLELVFIPINLDGRGVGSQVKHGYEILIRAIQKQTVIIKVTNVSFQGPAQQIRIRHGAQFGHFLRAESNCQSLSMTYDASGCEHVFTCYKFVGDDDTLDRVVFLCVLQVYGKSQFIVPSPTSSRLTTLQSSALDTSIDSLKEADPRFFAMVTSGQGEETYFLRPLMFQNYFIYYDAVDGLKLKLCDPPPYDEKFLENLLHPVSCSTSSPPYRAFIRILLTLNSAHHVVYKGDSISVPAYTTLDIRLLCRLSSASG</sequence>
<comment type="caution">
    <text evidence="1">The sequence shown here is derived from an EMBL/GenBank/DDBJ whole genome shotgun (WGS) entry which is preliminary data.</text>
</comment>
<gene>
    <name evidence="1" type="ORF">C0Q70_21396</name>
</gene>
<dbReference type="OrthoDB" id="6191991at2759"/>
<protein>
    <submittedName>
        <fullName evidence="1">Uncharacterized protein</fullName>
    </submittedName>
</protein>
<keyword evidence="2" id="KW-1185">Reference proteome</keyword>
<evidence type="ECO:0000313" key="2">
    <source>
        <dbReference type="Proteomes" id="UP000245119"/>
    </source>
</evidence>
<proteinExistence type="predicted"/>
<accession>A0A2T7NCH5</accession>
<dbReference type="EMBL" id="PZQS01000014">
    <property type="protein sequence ID" value="PVD18842.1"/>
    <property type="molecule type" value="Genomic_DNA"/>
</dbReference>
<dbReference type="Proteomes" id="UP000245119">
    <property type="component" value="Linkage Group LG14"/>
</dbReference>
<evidence type="ECO:0000313" key="1">
    <source>
        <dbReference type="EMBL" id="PVD18842.1"/>
    </source>
</evidence>